<proteinExistence type="predicted"/>
<protein>
    <recommendedName>
        <fullName evidence="3">DUF5105 domain-containing protein</fullName>
    </recommendedName>
</protein>
<sequence length="367" mass="41608">MKYSRKLLLFTLLLLTFVCLFGGCQKSEKSQVKAAATRELDLLKDLDDKTIEKYISYEDLYPSGEIHQEVSSKIKNIFSRFYANFSYKILDIQVKDQTARVTVRLNTIDAETLAKDYSRASMKKRIASSANPEGVEYSLEDYYLLLGELLDENQYDTVENNCTLKLSKENNTWKLEHSSRLDDQLVGGFVSYLQDPNLFTPEEIVEIHFDTLKEFDTEQLNRYLGIDTLFDADDAYSRSLTQELTNQISDHFDYRILKESDDGHTATVTAEITSYDAKSILNSYEKKLDSYLNSSQAFADGESGRLKKSSQLLLNSIKANKSASSTKLDLTLINDGTSWKLQMNEDVAQAILGGMGEAVKEISSDVK</sequence>
<evidence type="ECO:0000313" key="2">
    <source>
        <dbReference type="Proteomes" id="UP000184245"/>
    </source>
</evidence>
<keyword evidence="2" id="KW-1185">Reference proteome</keyword>
<dbReference type="STRING" id="1122155.SAMN02745158_00016"/>
<gene>
    <name evidence="1" type="ORF">SAMN02745158_00016</name>
</gene>
<accession>A0A1M4SAR3</accession>
<dbReference type="AlphaFoldDB" id="A0A1M4SAR3"/>
<reference evidence="1 2" key="1">
    <citation type="submission" date="2016-11" db="EMBL/GenBank/DDBJ databases">
        <authorList>
            <person name="Jaros S."/>
            <person name="Januszkiewicz K."/>
            <person name="Wedrychowicz H."/>
        </authorList>
    </citation>
    <scope>NUCLEOTIDE SEQUENCE [LARGE SCALE GENOMIC DNA]</scope>
    <source>
        <strain evidence="1 2">DSM 17459</strain>
    </source>
</reference>
<dbReference type="PROSITE" id="PS51257">
    <property type="entry name" value="PROKAR_LIPOPROTEIN"/>
    <property type="match status" value="1"/>
</dbReference>
<evidence type="ECO:0008006" key="3">
    <source>
        <dbReference type="Google" id="ProtNLM"/>
    </source>
</evidence>
<evidence type="ECO:0000313" key="1">
    <source>
        <dbReference type="EMBL" id="SHE29323.1"/>
    </source>
</evidence>
<name>A0A1M4SAR3_9CLOT</name>
<dbReference type="OrthoDB" id="1698854at2"/>
<dbReference type="RefSeq" id="WP_072848080.1">
    <property type="nucleotide sequence ID" value="NZ_FQVI01000001.1"/>
</dbReference>
<dbReference type="Proteomes" id="UP000184245">
    <property type="component" value="Unassembled WGS sequence"/>
</dbReference>
<dbReference type="EMBL" id="FQVI01000001">
    <property type="protein sequence ID" value="SHE29323.1"/>
    <property type="molecule type" value="Genomic_DNA"/>
</dbReference>
<organism evidence="1 2">
    <name type="scientific">Lactonifactor longoviformis DSM 17459</name>
    <dbReference type="NCBI Taxonomy" id="1122155"/>
    <lineage>
        <taxon>Bacteria</taxon>
        <taxon>Bacillati</taxon>
        <taxon>Bacillota</taxon>
        <taxon>Clostridia</taxon>
        <taxon>Eubacteriales</taxon>
        <taxon>Clostridiaceae</taxon>
        <taxon>Lactonifactor</taxon>
    </lineage>
</organism>